<keyword evidence="3" id="KW-1185">Reference proteome</keyword>
<dbReference type="RefSeq" id="WP_196192476.1">
    <property type="nucleotide sequence ID" value="NZ_JADPRT010000002.1"/>
</dbReference>
<gene>
    <name evidence="2" type="ORF">I2501_04325</name>
</gene>
<comment type="caution">
    <text evidence="2">The sequence shown here is derived from an EMBL/GenBank/DDBJ whole genome shotgun (WGS) entry which is preliminary data.</text>
</comment>
<evidence type="ECO:0000313" key="2">
    <source>
        <dbReference type="EMBL" id="MBF9067268.1"/>
    </source>
</evidence>
<dbReference type="EMBL" id="JADPRT010000002">
    <property type="protein sequence ID" value="MBF9067268.1"/>
    <property type="molecule type" value="Genomic_DNA"/>
</dbReference>
<reference evidence="2" key="1">
    <citation type="submission" date="2020-11" db="EMBL/GenBank/DDBJ databases">
        <title>Isolation and identification of active actinomycetes.</title>
        <authorList>
            <person name="Yu B."/>
        </authorList>
    </citation>
    <scope>NUCLEOTIDE SEQUENCE</scope>
    <source>
        <strain evidence="2">NEAU-YB345</strain>
    </source>
</reference>
<protein>
    <submittedName>
        <fullName evidence="2">Uncharacterized protein</fullName>
    </submittedName>
</protein>
<organism evidence="2 3">
    <name type="scientific">Streptacidiphilus fuscans</name>
    <dbReference type="NCBI Taxonomy" id="2789292"/>
    <lineage>
        <taxon>Bacteria</taxon>
        <taxon>Bacillati</taxon>
        <taxon>Actinomycetota</taxon>
        <taxon>Actinomycetes</taxon>
        <taxon>Kitasatosporales</taxon>
        <taxon>Streptomycetaceae</taxon>
        <taxon>Streptacidiphilus</taxon>
    </lineage>
</organism>
<dbReference type="Proteomes" id="UP000657385">
    <property type="component" value="Unassembled WGS sequence"/>
</dbReference>
<proteinExistence type="predicted"/>
<accession>A0A931B3H4</accession>
<evidence type="ECO:0000256" key="1">
    <source>
        <dbReference type="SAM" id="MobiDB-lite"/>
    </source>
</evidence>
<feature type="region of interest" description="Disordered" evidence="1">
    <location>
        <begin position="174"/>
        <end position="198"/>
    </location>
</feature>
<evidence type="ECO:0000313" key="3">
    <source>
        <dbReference type="Proteomes" id="UP000657385"/>
    </source>
</evidence>
<dbReference type="AlphaFoldDB" id="A0A931B3H4"/>
<name>A0A931B3H4_9ACTN</name>
<sequence length="198" mass="20805">MSAKTGDGRADSALQPGSLREALARDIVACIAPDELPVVAAYARQRPSLVARRLRSRRHRRDPLAFGIEASVGLVSPLVWLAVNEAVRRMGANAGEGVSKRLARAMRRLSRRKLGQSDQPPSPEVITFTREQLAVVHATAVKSAARHGVGSRKGAVMADTIVAALAIANAPAIDASEAPRPLETGGGPEAGGTRRQGS</sequence>